<evidence type="ECO:0000256" key="1">
    <source>
        <dbReference type="SAM" id="MobiDB-lite"/>
    </source>
</evidence>
<feature type="region of interest" description="Disordered" evidence="1">
    <location>
        <begin position="136"/>
        <end position="185"/>
    </location>
</feature>
<feature type="region of interest" description="Disordered" evidence="1">
    <location>
        <begin position="93"/>
        <end position="124"/>
    </location>
</feature>
<organism evidence="2">
    <name type="scientific">Timema poppense</name>
    <name type="common">Walking stick</name>
    <dbReference type="NCBI Taxonomy" id="170557"/>
    <lineage>
        <taxon>Eukaryota</taxon>
        <taxon>Metazoa</taxon>
        <taxon>Ecdysozoa</taxon>
        <taxon>Arthropoda</taxon>
        <taxon>Hexapoda</taxon>
        <taxon>Insecta</taxon>
        <taxon>Pterygota</taxon>
        <taxon>Neoptera</taxon>
        <taxon>Polyneoptera</taxon>
        <taxon>Phasmatodea</taxon>
        <taxon>Timematodea</taxon>
        <taxon>Timematoidea</taxon>
        <taxon>Timematidae</taxon>
        <taxon>Timema</taxon>
    </lineage>
</organism>
<protein>
    <submittedName>
        <fullName evidence="2">Uncharacterized protein</fullName>
    </submittedName>
</protein>
<dbReference type="EMBL" id="OD006036">
    <property type="protein sequence ID" value="CAD7412466.1"/>
    <property type="molecule type" value="Genomic_DNA"/>
</dbReference>
<proteinExistence type="predicted"/>
<sequence length="185" mass="19884">MKPWGYFRDTNTWQTKVAEEPAGVHVGGLGGNSSLNNRGPVHHRQRLHSPEEGHFQGQLLRRDHGAYNNNNNNNQLPSHHHLNQGEVACPAFPGGISHQPLSQPAPKSTGRAAQRVGVREGAPGDAGLAAHMRELRVGSGDNGNGNGNGAAGQGRGTMRGRRTIQFDNIRTRPEHINSKLGENVG</sequence>
<accession>A0A7R9DD61</accession>
<feature type="region of interest" description="Disordered" evidence="1">
    <location>
        <begin position="18"/>
        <end position="47"/>
    </location>
</feature>
<feature type="compositionally biased region" description="Gly residues" evidence="1">
    <location>
        <begin position="140"/>
        <end position="157"/>
    </location>
</feature>
<dbReference type="AlphaFoldDB" id="A0A7R9DD61"/>
<gene>
    <name evidence="2" type="ORF">TPSB3V08_LOCUS8438</name>
</gene>
<name>A0A7R9DD61_TIMPO</name>
<reference evidence="2" key="1">
    <citation type="submission" date="2020-11" db="EMBL/GenBank/DDBJ databases">
        <authorList>
            <person name="Tran Van P."/>
        </authorList>
    </citation>
    <scope>NUCLEOTIDE SEQUENCE</scope>
</reference>
<evidence type="ECO:0000313" key="2">
    <source>
        <dbReference type="EMBL" id="CAD7412466.1"/>
    </source>
</evidence>